<sequence length="164" mass="19655">MDQEFSLVKNLETQLKRLCNEIVDLEDTKNEMELLEYQEMKAEFLDQSKEFTETLERMNKGDLSVNNRVTVLKHELRNVIAKSFNTLEIIKIFGYKLEDELEKQLNSLNEDYKLKRIGKEEMEVKRLEILNKLKHQNEHKLTKEDLDFLESKSRQELSQLDFLE</sequence>
<dbReference type="InterPro" id="IPR040065">
    <property type="entry name" value="LZIC"/>
</dbReference>
<evidence type="ECO:0000256" key="1">
    <source>
        <dbReference type="SAM" id="Coils"/>
    </source>
</evidence>
<reference evidence="2" key="1">
    <citation type="submission" date="2022-01" db="EMBL/GenBank/DDBJ databases">
        <authorList>
            <person name="King R."/>
        </authorList>
    </citation>
    <scope>NUCLEOTIDE SEQUENCE</scope>
</reference>
<evidence type="ECO:0000313" key="2">
    <source>
        <dbReference type="EMBL" id="CAG9807291.1"/>
    </source>
</evidence>
<evidence type="ECO:0008006" key="4">
    <source>
        <dbReference type="Google" id="ProtNLM"/>
    </source>
</evidence>
<feature type="coiled-coil region" evidence="1">
    <location>
        <begin position="1"/>
        <end position="35"/>
    </location>
</feature>
<dbReference type="Proteomes" id="UP001153620">
    <property type="component" value="Chromosome 3"/>
</dbReference>
<reference evidence="2" key="2">
    <citation type="submission" date="2022-10" db="EMBL/GenBank/DDBJ databases">
        <authorList>
            <consortium name="ENA_rothamsted_submissions"/>
            <consortium name="culmorum"/>
            <person name="King R."/>
        </authorList>
    </citation>
    <scope>NUCLEOTIDE SEQUENCE</scope>
</reference>
<accession>A0A9N9WV89</accession>
<gene>
    <name evidence="2" type="ORF">CHIRRI_LOCUS10140</name>
</gene>
<dbReference type="AlphaFoldDB" id="A0A9N9WV89"/>
<keyword evidence="1" id="KW-0175">Coiled coil</keyword>
<dbReference type="OrthoDB" id="10262856at2759"/>
<name>A0A9N9WV89_9DIPT</name>
<protein>
    <recommendedName>
        <fullName evidence="4">Protein LZIC</fullName>
    </recommendedName>
</protein>
<dbReference type="PANTHER" id="PTHR16505">
    <property type="entry name" value="PROTEIN LZIC"/>
    <property type="match status" value="1"/>
</dbReference>
<evidence type="ECO:0000313" key="3">
    <source>
        <dbReference type="Proteomes" id="UP001153620"/>
    </source>
</evidence>
<organism evidence="2 3">
    <name type="scientific">Chironomus riparius</name>
    <dbReference type="NCBI Taxonomy" id="315576"/>
    <lineage>
        <taxon>Eukaryota</taxon>
        <taxon>Metazoa</taxon>
        <taxon>Ecdysozoa</taxon>
        <taxon>Arthropoda</taxon>
        <taxon>Hexapoda</taxon>
        <taxon>Insecta</taxon>
        <taxon>Pterygota</taxon>
        <taxon>Neoptera</taxon>
        <taxon>Endopterygota</taxon>
        <taxon>Diptera</taxon>
        <taxon>Nematocera</taxon>
        <taxon>Chironomoidea</taxon>
        <taxon>Chironomidae</taxon>
        <taxon>Chironominae</taxon>
        <taxon>Chironomus</taxon>
    </lineage>
</organism>
<keyword evidence="3" id="KW-1185">Reference proteome</keyword>
<dbReference type="EMBL" id="OU895879">
    <property type="protein sequence ID" value="CAG9807291.1"/>
    <property type="molecule type" value="Genomic_DNA"/>
</dbReference>
<proteinExistence type="predicted"/>
<dbReference type="PANTHER" id="PTHR16505:SF8">
    <property type="entry name" value="PROTEIN LZIC"/>
    <property type="match status" value="1"/>
</dbReference>